<dbReference type="InterPro" id="IPR017441">
    <property type="entry name" value="Protein_kinase_ATP_BS"/>
</dbReference>
<feature type="compositionally biased region" description="Basic and acidic residues" evidence="2">
    <location>
        <begin position="81"/>
        <end position="95"/>
    </location>
</feature>
<dbReference type="GO" id="GO:0005524">
    <property type="term" value="F:ATP binding"/>
    <property type="evidence" value="ECO:0007669"/>
    <property type="project" value="UniProtKB-UniRule"/>
</dbReference>
<dbReference type="AlphaFoldDB" id="A0AAN8EZV7"/>
<dbReference type="PROSITE" id="PS00107">
    <property type="entry name" value="PROTEIN_KINASE_ATP"/>
    <property type="match status" value="1"/>
</dbReference>
<comment type="caution">
    <text evidence="4">The sequence shown here is derived from an EMBL/GenBank/DDBJ whole genome shotgun (WGS) entry which is preliminary data.</text>
</comment>
<evidence type="ECO:0000256" key="1">
    <source>
        <dbReference type="PROSITE-ProRule" id="PRU10141"/>
    </source>
</evidence>
<proteinExistence type="predicted"/>
<dbReference type="EMBL" id="WIXE01018995">
    <property type="protein sequence ID" value="KAK5970440.1"/>
    <property type="molecule type" value="Genomic_DNA"/>
</dbReference>
<feature type="domain" description="Protein kinase" evidence="3">
    <location>
        <begin position="24"/>
        <end position="95"/>
    </location>
</feature>
<evidence type="ECO:0000313" key="4">
    <source>
        <dbReference type="EMBL" id="KAK5970440.1"/>
    </source>
</evidence>
<dbReference type="Gene3D" id="3.30.200.20">
    <property type="entry name" value="Phosphorylase Kinase, domain 1"/>
    <property type="match status" value="1"/>
</dbReference>
<feature type="binding site" evidence="1">
    <location>
        <position position="54"/>
    </location>
    <ligand>
        <name>ATP</name>
        <dbReference type="ChEBI" id="CHEBI:30616"/>
    </ligand>
</feature>
<accession>A0AAN8EZV7</accession>
<gene>
    <name evidence="4" type="ORF">GCK32_020069</name>
</gene>
<keyword evidence="4" id="KW-0808">Transferase</keyword>
<reference evidence="4 5" key="1">
    <citation type="submission" date="2019-10" db="EMBL/GenBank/DDBJ databases">
        <title>Assembly and Annotation for the nematode Trichostrongylus colubriformis.</title>
        <authorList>
            <person name="Martin J."/>
        </authorList>
    </citation>
    <scope>NUCLEOTIDE SEQUENCE [LARGE SCALE GENOMIC DNA]</scope>
    <source>
        <strain evidence="4">G859</strain>
        <tissue evidence="4">Whole worm</tissue>
    </source>
</reference>
<dbReference type="Proteomes" id="UP001331761">
    <property type="component" value="Unassembled WGS sequence"/>
</dbReference>
<protein>
    <submittedName>
        <fullName evidence="4">Protein kinase domain-containing protein</fullName>
    </submittedName>
</protein>
<keyword evidence="1" id="KW-0067">ATP-binding</keyword>
<dbReference type="GO" id="GO:0004672">
    <property type="term" value="F:protein kinase activity"/>
    <property type="evidence" value="ECO:0007669"/>
    <property type="project" value="InterPro"/>
</dbReference>
<keyword evidence="4" id="KW-0418">Kinase</keyword>
<dbReference type="InterPro" id="IPR011009">
    <property type="entry name" value="Kinase-like_dom_sf"/>
</dbReference>
<evidence type="ECO:0000256" key="2">
    <source>
        <dbReference type="SAM" id="MobiDB-lite"/>
    </source>
</evidence>
<name>A0AAN8EZV7_TRICO</name>
<keyword evidence="1" id="KW-0547">Nucleotide-binding</keyword>
<feature type="region of interest" description="Disordered" evidence="2">
    <location>
        <begin position="71"/>
        <end position="95"/>
    </location>
</feature>
<dbReference type="SUPFAM" id="SSF56112">
    <property type="entry name" value="Protein kinase-like (PK-like)"/>
    <property type="match status" value="1"/>
</dbReference>
<dbReference type="InterPro" id="IPR000719">
    <property type="entry name" value="Prot_kinase_dom"/>
</dbReference>
<keyword evidence="5" id="KW-1185">Reference proteome</keyword>
<organism evidence="4 5">
    <name type="scientific">Trichostrongylus colubriformis</name>
    <name type="common">Black scour worm</name>
    <dbReference type="NCBI Taxonomy" id="6319"/>
    <lineage>
        <taxon>Eukaryota</taxon>
        <taxon>Metazoa</taxon>
        <taxon>Ecdysozoa</taxon>
        <taxon>Nematoda</taxon>
        <taxon>Chromadorea</taxon>
        <taxon>Rhabditida</taxon>
        <taxon>Rhabditina</taxon>
        <taxon>Rhabditomorpha</taxon>
        <taxon>Strongyloidea</taxon>
        <taxon>Trichostrongylidae</taxon>
        <taxon>Trichostrongylus</taxon>
    </lineage>
</organism>
<evidence type="ECO:0000259" key="3">
    <source>
        <dbReference type="PROSITE" id="PS50011"/>
    </source>
</evidence>
<sequence>MDDEEEEDVNLKPGSVVESSKGSYVIIKLLGEGGFGAVYKVHDQKDQRKEYAMKVEKKLESRRHSKLKMEVRNASIAGSTDDCKGRDESGQIRRM</sequence>
<dbReference type="PROSITE" id="PS50011">
    <property type="entry name" value="PROTEIN_KINASE_DOM"/>
    <property type="match status" value="1"/>
</dbReference>
<evidence type="ECO:0000313" key="5">
    <source>
        <dbReference type="Proteomes" id="UP001331761"/>
    </source>
</evidence>